<dbReference type="Ensembl" id="ENSOANT00000056678.1">
    <property type="protein sequence ID" value="ENSOANP00000052846.1"/>
    <property type="gene ID" value="ENSOANG00000040667.1"/>
</dbReference>
<keyword evidence="3" id="KW-0472">Membrane</keyword>
<dbReference type="FunCoup" id="A0A6I8PFY1">
    <property type="interactions" value="1097"/>
</dbReference>
<dbReference type="InterPro" id="IPR004127">
    <property type="entry name" value="Prefoldin_subunit_alpha"/>
</dbReference>
<dbReference type="Bgee" id="ENSOANG00000040667">
    <property type="expression patterns" value="Expressed in heart and 8 other cell types or tissues"/>
</dbReference>
<dbReference type="Gene3D" id="1.10.287.370">
    <property type="match status" value="1"/>
</dbReference>
<evidence type="ECO:0000256" key="3">
    <source>
        <dbReference type="SAM" id="Phobius"/>
    </source>
</evidence>
<dbReference type="PANTHER" id="PTHR13345">
    <property type="entry name" value="MEDIATOR OF RNA POLYMERASE II TRANSCRIPTION SUBUNIT 10"/>
    <property type="match status" value="1"/>
</dbReference>
<dbReference type="InterPro" id="IPR009053">
    <property type="entry name" value="Prefoldin"/>
</dbReference>
<feature type="region of interest" description="Disordered" evidence="2">
    <location>
        <begin position="142"/>
        <end position="182"/>
    </location>
</feature>
<dbReference type="GO" id="GO:0016592">
    <property type="term" value="C:mediator complex"/>
    <property type="evidence" value="ECO:0000318"/>
    <property type="project" value="GO_Central"/>
</dbReference>
<dbReference type="PANTHER" id="PTHR13345:SF9">
    <property type="entry name" value="PROTEIN UXT"/>
    <property type="match status" value="1"/>
</dbReference>
<name>A0A6I8PFY1_ORNAN</name>
<reference evidence="4" key="3">
    <citation type="submission" date="2025-09" db="UniProtKB">
        <authorList>
            <consortium name="Ensembl"/>
        </authorList>
    </citation>
    <scope>IDENTIFICATION</scope>
    <source>
        <strain evidence="4">Glennie</strain>
    </source>
</reference>
<evidence type="ECO:0000313" key="4">
    <source>
        <dbReference type="Ensembl" id="ENSOANP00000052846.1"/>
    </source>
</evidence>
<evidence type="ECO:0000256" key="2">
    <source>
        <dbReference type="SAM" id="MobiDB-lite"/>
    </source>
</evidence>
<dbReference type="CDD" id="cd23158">
    <property type="entry name" value="Prefoldin_UXT"/>
    <property type="match status" value="1"/>
</dbReference>
<evidence type="ECO:0000313" key="5">
    <source>
        <dbReference type="Proteomes" id="UP000002279"/>
    </source>
</evidence>
<dbReference type="SUPFAM" id="SSF46579">
    <property type="entry name" value="Prefoldin"/>
    <property type="match status" value="1"/>
</dbReference>
<dbReference type="Proteomes" id="UP000002279">
    <property type="component" value="Chromosome 6"/>
</dbReference>
<dbReference type="GO" id="GO:0003714">
    <property type="term" value="F:transcription corepressor activity"/>
    <property type="evidence" value="ECO:0000318"/>
    <property type="project" value="GO_Central"/>
</dbReference>
<dbReference type="AlphaFoldDB" id="A0A6I8PFY1"/>
<reference evidence="4" key="2">
    <citation type="submission" date="2025-08" db="UniProtKB">
        <authorList>
            <consortium name="Ensembl"/>
        </authorList>
    </citation>
    <scope>IDENTIFICATION</scope>
    <source>
        <strain evidence="4">Glennie</strain>
    </source>
</reference>
<comment type="similarity">
    <text evidence="1">Belongs to the UXT family.</text>
</comment>
<dbReference type="InParanoid" id="A0A6I8PFY1"/>
<keyword evidence="5" id="KW-1185">Reference proteome</keyword>
<dbReference type="GeneTree" id="ENSGT00390000018078"/>
<protein>
    <recommendedName>
        <fullName evidence="6">Ubiquitously expressed prefoldin like chaperone</fullName>
    </recommendedName>
</protein>
<evidence type="ECO:0000256" key="1">
    <source>
        <dbReference type="ARBA" id="ARBA00007666"/>
    </source>
</evidence>
<dbReference type="PRINTS" id="PR01502">
    <property type="entry name" value="UXTPROTEIN"/>
</dbReference>
<dbReference type="GO" id="GO:0000122">
    <property type="term" value="P:negative regulation of transcription by RNA polymerase II"/>
    <property type="evidence" value="ECO:0007669"/>
    <property type="project" value="InterPro"/>
</dbReference>
<feature type="transmembrane region" description="Helical" evidence="3">
    <location>
        <begin position="6"/>
        <end position="24"/>
    </location>
</feature>
<sequence>MRSSGWTWALSCIGLPVLISIFQMRQVLTQREEIYEQLAHYLQLKNIIERLQESADPELHTQVDLGCNFYVSAEVQDPSRICVALGYGFFLELTLPEALRFIERKSRLLTSLSDSLTKDSAKIKANIRLVLEVSVGRGGRRGALPALYPTGPQNHLGRSGVETGYDRVSGQGQARGRGPLLQVSPAYSPSTFPA</sequence>
<keyword evidence="3" id="KW-0812">Transmembrane</keyword>
<keyword evidence="3" id="KW-1133">Transmembrane helix</keyword>
<dbReference type="InterPro" id="IPR003994">
    <property type="entry name" value="UXT"/>
</dbReference>
<dbReference type="Pfam" id="PF02996">
    <property type="entry name" value="Prefoldin"/>
    <property type="match status" value="1"/>
</dbReference>
<dbReference type="GO" id="GO:0000785">
    <property type="term" value="C:chromatin"/>
    <property type="evidence" value="ECO:0000318"/>
    <property type="project" value="GO_Central"/>
</dbReference>
<organism evidence="4 5">
    <name type="scientific">Ornithorhynchus anatinus</name>
    <name type="common">Duckbill platypus</name>
    <dbReference type="NCBI Taxonomy" id="9258"/>
    <lineage>
        <taxon>Eukaryota</taxon>
        <taxon>Metazoa</taxon>
        <taxon>Chordata</taxon>
        <taxon>Craniata</taxon>
        <taxon>Vertebrata</taxon>
        <taxon>Euteleostomi</taxon>
        <taxon>Mammalia</taxon>
        <taxon>Monotremata</taxon>
        <taxon>Ornithorhynchidae</taxon>
        <taxon>Ornithorhynchus</taxon>
    </lineage>
</organism>
<proteinExistence type="inferred from homology"/>
<evidence type="ECO:0008006" key="6">
    <source>
        <dbReference type="Google" id="ProtNLM"/>
    </source>
</evidence>
<reference evidence="4 5" key="1">
    <citation type="journal article" date="2008" name="Nature">
        <title>Genome analysis of the platypus reveals unique signatures of evolution.</title>
        <authorList>
            <person name="Warren W.C."/>
            <person name="Hillier L.W."/>
            <person name="Marshall Graves J.A."/>
            <person name="Birney E."/>
            <person name="Ponting C.P."/>
            <person name="Grutzner F."/>
            <person name="Belov K."/>
            <person name="Miller W."/>
            <person name="Clarke L."/>
            <person name="Chinwalla A.T."/>
            <person name="Yang S.P."/>
            <person name="Heger A."/>
            <person name="Locke D.P."/>
            <person name="Miethke P."/>
            <person name="Waters P.D."/>
            <person name="Veyrunes F."/>
            <person name="Fulton L."/>
            <person name="Fulton B."/>
            <person name="Graves T."/>
            <person name="Wallis J."/>
            <person name="Puente X.S."/>
            <person name="Lopez-Otin C."/>
            <person name="Ordonez G.R."/>
            <person name="Eichler E.E."/>
            <person name="Chen L."/>
            <person name="Cheng Z."/>
            <person name="Deakin J.E."/>
            <person name="Alsop A."/>
            <person name="Thompson K."/>
            <person name="Kirby P."/>
            <person name="Papenfuss A.T."/>
            <person name="Wakefield M.J."/>
            <person name="Olender T."/>
            <person name="Lancet D."/>
            <person name="Huttley G.A."/>
            <person name="Smit A.F."/>
            <person name="Pask A."/>
            <person name="Temple-Smith P."/>
            <person name="Batzer M.A."/>
            <person name="Walker J.A."/>
            <person name="Konkel M.K."/>
            <person name="Harris R.S."/>
            <person name="Whittington C.M."/>
            <person name="Wong E.S."/>
            <person name="Gemmell N.J."/>
            <person name="Buschiazzo E."/>
            <person name="Vargas Jentzsch I.M."/>
            <person name="Merkel A."/>
            <person name="Schmitz J."/>
            <person name="Zemann A."/>
            <person name="Churakov G."/>
            <person name="Kriegs J.O."/>
            <person name="Brosius J."/>
            <person name="Murchison E.P."/>
            <person name="Sachidanandam R."/>
            <person name="Smith C."/>
            <person name="Hannon G.J."/>
            <person name="Tsend-Ayush E."/>
            <person name="McMillan D."/>
            <person name="Attenborough R."/>
            <person name="Rens W."/>
            <person name="Ferguson-Smith M."/>
            <person name="Lefevre C.M."/>
            <person name="Sharp J.A."/>
            <person name="Nicholas K.R."/>
            <person name="Ray D.A."/>
            <person name="Kube M."/>
            <person name="Reinhardt R."/>
            <person name="Pringle T.H."/>
            <person name="Taylor J."/>
            <person name="Jones R.C."/>
            <person name="Nixon B."/>
            <person name="Dacheux J.L."/>
            <person name="Niwa H."/>
            <person name="Sekita Y."/>
            <person name="Huang X."/>
            <person name="Stark A."/>
            <person name="Kheradpour P."/>
            <person name="Kellis M."/>
            <person name="Flicek P."/>
            <person name="Chen Y."/>
            <person name="Webber C."/>
            <person name="Hardison R."/>
            <person name="Nelson J."/>
            <person name="Hallsworth-Pepin K."/>
            <person name="Delehaunty K."/>
            <person name="Markovic C."/>
            <person name="Minx P."/>
            <person name="Feng Y."/>
            <person name="Kremitzki C."/>
            <person name="Mitreva M."/>
            <person name="Glasscock J."/>
            <person name="Wylie T."/>
            <person name="Wohldmann P."/>
            <person name="Thiru P."/>
            <person name="Nhan M.N."/>
            <person name="Pohl C.S."/>
            <person name="Smith S.M."/>
            <person name="Hou S."/>
            <person name="Nefedov M."/>
            <person name="de Jong P.J."/>
            <person name="Renfree M.B."/>
            <person name="Mardis E.R."/>
            <person name="Wilson R.K."/>
        </authorList>
    </citation>
    <scope>NUCLEOTIDE SEQUENCE [LARGE SCALE GENOMIC DNA]</scope>
    <source>
        <strain evidence="4 5">Glennie</strain>
    </source>
</reference>
<accession>A0A6I8PFY1</accession>